<reference evidence="2" key="1">
    <citation type="submission" date="2022-07" db="EMBL/GenBank/DDBJ databases">
        <title>Draft genome sequence of Zalerion maritima ATCC 34329, a (micro)plastics degrading marine fungus.</title>
        <authorList>
            <person name="Paco A."/>
            <person name="Goncalves M.F.M."/>
            <person name="Rocha-Santos T.A.P."/>
            <person name="Alves A."/>
        </authorList>
    </citation>
    <scope>NUCLEOTIDE SEQUENCE</scope>
    <source>
        <strain evidence="2">ATCC 34329</strain>
    </source>
</reference>
<gene>
    <name evidence="2" type="ORF">MKZ38_002128</name>
</gene>
<dbReference type="Proteomes" id="UP001201980">
    <property type="component" value="Unassembled WGS sequence"/>
</dbReference>
<dbReference type="AlphaFoldDB" id="A0AAD5WR20"/>
<evidence type="ECO:0000313" key="3">
    <source>
        <dbReference type="Proteomes" id="UP001201980"/>
    </source>
</evidence>
<keyword evidence="1" id="KW-0472">Membrane</keyword>
<evidence type="ECO:0000256" key="1">
    <source>
        <dbReference type="SAM" id="Phobius"/>
    </source>
</evidence>
<dbReference type="EMBL" id="JAKWBI020000161">
    <property type="protein sequence ID" value="KAJ2901222.1"/>
    <property type="molecule type" value="Genomic_DNA"/>
</dbReference>
<feature type="transmembrane region" description="Helical" evidence="1">
    <location>
        <begin position="155"/>
        <end position="174"/>
    </location>
</feature>
<evidence type="ECO:0000313" key="2">
    <source>
        <dbReference type="EMBL" id="KAJ2901222.1"/>
    </source>
</evidence>
<keyword evidence="1" id="KW-1133">Transmembrane helix</keyword>
<protein>
    <submittedName>
        <fullName evidence="2">Sterol regulatory element-binding protein ECM22</fullName>
    </submittedName>
</protein>
<comment type="caution">
    <text evidence="2">The sequence shown here is derived from an EMBL/GenBank/DDBJ whole genome shotgun (WGS) entry which is preliminary data.</text>
</comment>
<keyword evidence="3" id="KW-1185">Reference proteome</keyword>
<name>A0AAD5WR20_9PEZI</name>
<proteinExistence type="predicted"/>
<keyword evidence="1" id="KW-0812">Transmembrane</keyword>
<feature type="transmembrane region" description="Helical" evidence="1">
    <location>
        <begin position="205"/>
        <end position="224"/>
    </location>
</feature>
<sequence length="229" mass="25387">MESLLGGDAGLASLMEFMYLGPRTRNRSDTVRSNNHASTITRHFVYPLYYAQLKYVLDFSAINISIYKGHKSHQVLKAGDDDHIVDHTQIYTCTSRHTPVASRGCTTDANKECFQAAKIGQVLVERNSAIVSLQAEVGQRDPSLGSNKTRQSSDALLRTMILASLILCVSSGWVDPSGKDFGIEFLLGVRGVMYMLSDSKTIDALIFYIIGLFLYCEAFWSYLIPASPQ</sequence>
<organism evidence="2 3">
    <name type="scientific">Zalerion maritima</name>
    <dbReference type="NCBI Taxonomy" id="339359"/>
    <lineage>
        <taxon>Eukaryota</taxon>
        <taxon>Fungi</taxon>
        <taxon>Dikarya</taxon>
        <taxon>Ascomycota</taxon>
        <taxon>Pezizomycotina</taxon>
        <taxon>Sordariomycetes</taxon>
        <taxon>Lulworthiomycetidae</taxon>
        <taxon>Lulworthiales</taxon>
        <taxon>Lulworthiaceae</taxon>
        <taxon>Zalerion</taxon>
    </lineage>
</organism>
<accession>A0AAD5WR20</accession>